<sequence>MNLIYGYRVQFILEERMGMMLTRDNPVPSEALDPHQAKMLTYNRVPHFLRLDIRELDLELSFVYDISGKRMLKQALRSMRMTSSQYFEWMLQLVRILENCRAYMLHPDHVLLHEECVFVDEQAVDGGLHVAYLPLLEPLQPRAGMDGLRRLGILLSTHVTQWNGDGFQRLVQCLSQEDNSLAEVRKLLQSLIAGTSGMEAERPVSQRLPEGMASMSPPDAGIGCSRWPGDDNERSGSLHEPAASGPFPSAAGVPVQEGAETIRGEDEDTVPDTRGIPSGKSYYAAGGAAIVTAALAWRYIYMDNPGLNTLLISVGISVGAVALGAAWISGMLPRIPGMLARRESDASSAAEGPEVSFPGQHSGDELLRPEWMKLELQAEGEPAAADAVHPAGRHGVRLAGADAVPLAGAQGVRPAADCDRQPREYNNFPQVAGNEQLSMPDGSRMDSFYAELPMHTSLLDCSGSEATVVLGQRPGIDTDLREGERFAPYLQRLGELGGSAGAGGMGIPKEAAAAVDRVHGGQPHAAGRDRRAAVERISLAFPFVIGRSEQGVQWREASAGVSKHHCELVQDDDGAVAIRDLGSRNGTELEGEPIIPYKLYPLQSGDRFSVAGTVFQFHC</sequence>
<gene>
    <name evidence="4" type="ORF">M5W83_10865</name>
</gene>
<dbReference type="SUPFAM" id="SSF49879">
    <property type="entry name" value="SMAD/FHA domain"/>
    <property type="match status" value="1"/>
</dbReference>
<evidence type="ECO:0000313" key="4">
    <source>
        <dbReference type="EMBL" id="MCY9607650.1"/>
    </source>
</evidence>
<evidence type="ECO:0000259" key="3">
    <source>
        <dbReference type="PROSITE" id="PS50006"/>
    </source>
</evidence>
<dbReference type="CDD" id="cd00060">
    <property type="entry name" value="FHA"/>
    <property type="match status" value="1"/>
</dbReference>
<dbReference type="Pfam" id="PF00498">
    <property type="entry name" value="FHA"/>
    <property type="match status" value="1"/>
</dbReference>
<dbReference type="GeneID" id="76996584"/>
<accession>A0ABT4FW00</accession>
<reference evidence="4 5" key="1">
    <citation type="submission" date="2022-05" db="EMBL/GenBank/DDBJ databases">
        <title>Genome Sequencing of Bee-Associated Microbes.</title>
        <authorList>
            <person name="Dunlap C."/>
        </authorList>
    </citation>
    <scope>NUCLEOTIDE SEQUENCE [LARGE SCALE GENOMIC DNA]</scope>
    <source>
        <strain evidence="4 5">NRRL B-14613</strain>
    </source>
</reference>
<feature type="transmembrane region" description="Helical" evidence="2">
    <location>
        <begin position="307"/>
        <end position="332"/>
    </location>
</feature>
<feature type="compositionally biased region" description="Basic and acidic residues" evidence="1">
    <location>
        <begin position="228"/>
        <end position="237"/>
    </location>
</feature>
<dbReference type="PROSITE" id="PS50006">
    <property type="entry name" value="FHA_DOMAIN"/>
    <property type="match status" value="1"/>
</dbReference>
<keyword evidence="5" id="KW-1185">Reference proteome</keyword>
<keyword evidence="2" id="KW-1133">Transmembrane helix</keyword>
<feature type="domain" description="FHA" evidence="3">
    <location>
        <begin position="543"/>
        <end position="594"/>
    </location>
</feature>
<evidence type="ECO:0000256" key="2">
    <source>
        <dbReference type="SAM" id="Phobius"/>
    </source>
</evidence>
<dbReference type="Pfam" id="PF19909">
    <property type="entry name" value="DUF6382"/>
    <property type="match status" value="1"/>
</dbReference>
<dbReference type="SMART" id="SM00240">
    <property type="entry name" value="FHA"/>
    <property type="match status" value="1"/>
</dbReference>
<feature type="transmembrane region" description="Helical" evidence="2">
    <location>
        <begin position="282"/>
        <end position="301"/>
    </location>
</feature>
<feature type="region of interest" description="Disordered" evidence="1">
    <location>
        <begin position="211"/>
        <end position="255"/>
    </location>
</feature>
<keyword evidence="2" id="KW-0472">Membrane</keyword>
<evidence type="ECO:0000256" key="1">
    <source>
        <dbReference type="SAM" id="MobiDB-lite"/>
    </source>
</evidence>
<comment type="caution">
    <text evidence="4">The sequence shown here is derived from an EMBL/GenBank/DDBJ whole genome shotgun (WGS) entry which is preliminary data.</text>
</comment>
<dbReference type="RefSeq" id="WP_244194376.1">
    <property type="nucleotide sequence ID" value="NZ_CABMNB010000047.1"/>
</dbReference>
<organism evidence="4 5">
    <name type="scientific">Paenibacillus thiaminolyticus</name>
    <name type="common">Bacillus thiaminolyticus</name>
    <dbReference type="NCBI Taxonomy" id="49283"/>
    <lineage>
        <taxon>Bacteria</taxon>
        <taxon>Bacillati</taxon>
        <taxon>Bacillota</taxon>
        <taxon>Bacilli</taxon>
        <taxon>Bacillales</taxon>
        <taxon>Paenibacillaceae</taxon>
        <taxon>Paenibacillus</taxon>
    </lineage>
</organism>
<dbReference type="InterPro" id="IPR045962">
    <property type="entry name" value="DUF6382"/>
</dbReference>
<dbReference type="Gene3D" id="2.60.200.20">
    <property type="match status" value="1"/>
</dbReference>
<protein>
    <submittedName>
        <fullName evidence="4">FHA domain-containing protein</fullName>
    </submittedName>
</protein>
<dbReference type="InterPro" id="IPR008984">
    <property type="entry name" value="SMAD_FHA_dom_sf"/>
</dbReference>
<name>A0ABT4FW00_PANTH</name>
<dbReference type="EMBL" id="JAMDMM010000021">
    <property type="protein sequence ID" value="MCY9607650.1"/>
    <property type="molecule type" value="Genomic_DNA"/>
</dbReference>
<keyword evidence="2" id="KW-0812">Transmembrane</keyword>
<dbReference type="Proteomes" id="UP001209276">
    <property type="component" value="Unassembled WGS sequence"/>
</dbReference>
<proteinExistence type="predicted"/>
<evidence type="ECO:0000313" key="5">
    <source>
        <dbReference type="Proteomes" id="UP001209276"/>
    </source>
</evidence>
<feature type="compositionally biased region" description="Low complexity" evidence="1">
    <location>
        <begin position="241"/>
        <end position="254"/>
    </location>
</feature>
<dbReference type="InterPro" id="IPR000253">
    <property type="entry name" value="FHA_dom"/>
</dbReference>